<keyword evidence="2 9" id="KW-0690">Ribosome biogenesis</keyword>
<comment type="cofactor">
    <cofactor evidence="9">
        <name>Zn(2+)</name>
        <dbReference type="ChEBI" id="CHEBI:29105"/>
    </cofactor>
    <text evidence="9">Binds 1 zinc ion.</text>
</comment>
<comment type="subcellular location">
    <subcellularLocation>
        <location evidence="9">Cytoplasm</location>
    </subcellularLocation>
</comment>
<reference evidence="10" key="2">
    <citation type="submission" date="2017-04" db="EMBL/GenBank/DDBJ databases">
        <authorList>
            <person name="Afonso C.L."/>
            <person name="Miller P.J."/>
            <person name="Scott M.A."/>
            <person name="Spackman E."/>
            <person name="Goraichik I."/>
            <person name="Dimitrov K.M."/>
            <person name="Suarez D.L."/>
            <person name="Swayne D.E."/>
        </authorList>
    </citation>
    <scope>NUCLEOTIDE SEQUENCE</scope>
    <source>
        <strain evidence="10">KM45013</strain>
    </source>
</reference>
<dbReference type="GO" id="GO:0004222">
    <property type="term" value="F:metalloendopeptidase activity"/>
    <property type="evidence" value="ECO:0007669"/>
    <property type="project" value="InterPro"/>
</dbReference>
<comment type="similarity">
    <text evidence="1 9">Belongs to the endoribonuclease YbeY family.</text>
</comment>
<dbReference type="InterPro" id="IPR020549">
    <property type="entry name" value="YbeY_CS"/>
</dbReference>
<gene>
    <name evidence="10" type="primary">ybeY_1</name>
    <name evidence="9" type="synonym">ybeY</name>
    <name evidence="11" type="synonym">ybeY_2</name>
    <name evidence="10" type="ORF">MCCS_15110</name>
    <name evidence="11" type="ORF">MCCS_15500</name>
</gene>
<evidence type="ECO:0000256" key="5">
    <source>
        <dbReference type="ARBA" id="ARBA00022723"/>
    </source>
</evidence>
<sequence length="154" mass="17598">MLTVDFIDDNQQIEQKHLPEIERLLIFAADQEGIDEEAEVAVSFVDEDEIQAINKAYRNKDAVTDVISFALEEGEDDFEMPDAPRVLGDIIICVKRAKEQAEEYGHSFERELGFLSLHGLLHLLGYDHMNEADEARMFGRQDEILNAFGLRRDA</sequence>
<evidence type="ECO:0000313" key="10">
    <source>
        <dbReference type="EMBL" id="ARQ07152.1"/>
    </source>
</evidence>
<dbReference type="OrthoDB" id="9807740at2"/>
<evidence type="ECO:0000313" key="12">
    <source>
        <dbReference type="Proteomes" id="UP000194154"/>
    </source>
</evidence>
<keyword evidence="4 9" id="KW-0540">Nuclease</keyword>
<evidence type="ECO:0000256" key="6">
    <source>
        <dbReference type="ARBA" id="ARBA00022759"/>
    </source>
</evidence>
<dbReference type="PROSITE" id="PS01306">
    <property type="entry name" value="UPF0054"/>
    <property type="match status" value="1"/>
</dbReference>
<evidence type="ECO:0000256" key="2">
    <source>
        <dbReference type="ARBA" id="ARBA00022517"/>
    </source>
</evidence>
<feature type="binding site" evidence="9">
    <location>
        <position position="128"/>
    </location>
    <ligand>
        <name>Zn(2+)</name>
        <dbReference type="ChEBI" id="CHEBI:29105"/>
        <note>catalytic</note>
    </ligand>
</feature>
<proteinExistence type="inferred from homology"/>
<dbReference type="Gene3D" id="3.40.390.30">
    <property type="entry name" value="Metalloproteases ('zincins'), catalytic domain"/>
    <property type="match status" value="1"/>
</dbReference>
<organism evidence="10 12">
    <name type="scientific">Macrococcoides canis</name>
    <dbReference type="NCBI Taxonomy" id="1855823"/>
    <lineage>
        <taxon>Bacteria</taxon>
        <taxon>Bacillati</taxon>
        <taxon>Bacillota</taxon>
        <taxon>Bacilli</taxon>
        <taxon>Bacillales</taxon>
        <taxon>Staphylococcaceae</taxon>
        <taxon>Macrococcoides</taxon>
    </lineage>
</organism>
<dbReference type="GeneID" id="35295660"/>
<keyword evidence="9" id="KW-0963">Cytoplasm</keyword>
<dbReference type="KEGG" id="mcak:MCCS_15110"/>
<evidence type="ECO:0000256" key="3">
    <source>
        <dbReference type="ARBA" id="ARBA00022552"/>
    </source>
</evidence>
<accession>A0A1W7AC34</accession>
<evidence type="ECO:0000256" key="9">
    <source>
        <dbReference type="HAMAP-Rule" id="MF_00009"/>
    </source>
</evidence>
<evidence type="ECO:0000256" key="7">
    <source>
        <dbReference type="ARBA" id="ARBA00022801"/>
    </source>
</evidence>
<feature type="binding site" evidence="9">
    <location>
        <position position="118"/>
    </location>
    <ligand>
        <name>Zn(2+)</name>
        <dbReference type="ChEBI" id="CHEBI:29105"/>
        <note>catalytic</note>
    </ligand>
</feature>
<dbReference type="GO" id="GO:0008270">
    <property type="term" value="F:zinc ion binding"/>
    <property type="evidence" value="ECO:0007669"/>
    <property type="project" value="UniProtKB-UniRule"/>
</dbReference>
<dbReference type="GO" id="GO:0006364">
    <property type="term" value="P:rRNA processing"/>
    <property type="evidence" value="ECO:0007669"/>
    <property type="project" value="UniProtKB-UniRule"/>
</dbReference>
<dbReference type="Proteomes" id="UP000194154">
    <property type="component" value="Chromosome"/>
</dbReference>
<dbReference type="SUPFAM" id="SSF55486">
    <property type="entry name" value="Metalloproteases ('zincins'), catalytic domain"/>
    <property type="match status" value="1"/>
</dbReference>
<protein>
    <recommendedName>
        <fullName evidence="9">Endoribonuclease YbeY</fullName>
        <ecNumber evidence="9">3.1.-.-</ecNumber>
    </recommendedName>
</protein>
<feature type="binding site" evidence="9">
    <location>
        <position position="122"/>
    </location>
    <ligand>
        <name>Zn(2+)</name>
        <dbReference type="ChEBI" id="CHEBI:29105"/>
        <note>catalytic</note>
    </ligand>
</feature>
<dbReference type="EMBL" id="CP021059">
    <property type="protein sequence ID" value="ARQ07152.1"/>
    <property type="molecule type" value="Genomic_DNA"/>
</dbReference>
<evidence type="ECO:0000313" key="11">
    <source>
        <dbReference type="EMBL" id="ARQ07191.1"/>
    </source>
</evidence>
<evidence type="ECO:0000256" key="4">
    <source>
        <dbReference type="ARBA" id="ARBA00022722"/>
    </source>
</evidence>
<reference evidence="10 12" key="1">
    <citation type="journal article" date="2017" name="Int. J. Syst. Evol. Microbiol.">
        <title>Macrococcus canis sp. nov., a skin bacterium associated with infections in dogs.</title>
        <authorList>
            <person name="Gobeli Brawand S."/>
            <person name="Cotting K."/>
            <person name="Gomez-Sanz E."/>
            <person name="Collaud A."/>
            <person name="Thomann A."/>
            <person name="Brodard I."/>
            <person name="Rodriguez-Campos S."/>
            <person name="Strauss C."/>
            <person name="Perreten V."/>
        </authorList>
    </citation>
    <scope>NUCLEOTIDE SEQUENCE [LARGE SCALE GENOMIC DNA]</scope>
    <source>
        <strain evidence="10 12">KM45013</strain>
    </source>
</reference>
<dbReference type="AlphaFoldDB" id="A0A1W7AC34"/>
<keyword evidence="6 9" id="KW-0255">Endonuclease</keyword>
<evidence type="ECO:0000256" key="1">
    <source>
        <dbReference type="ARBA" id="ARBA00010875"/>
    </source>
</evidence>
<keyword evidence="8 9" id="KW-0862">Zinc</keyword>
<dbReference type="STRING" id="1855823.MCCS_15110"/>
<keyword evidence="3 9" id="KW-0698">rRNA processing</keyword>
<dbReference type="InterPro" id="IPR002036">
    <property type="entry name" value="YbeY"/>
</dbReference>
<dbReference type="InterPro" id="IPR023091">
    <property type="entry name" value="MetalPrtase_cat_dom_sf_prd"/>
</dbReference>
<keyword evidence="7 9" id="KW-0378">Hydrolase</keyword>
<dbReference type="PANTHER" id="PTHR46986:SF1">
    <property type="entry name" value="ENDORIBONUCLEASE YBEY, CHLOROPLASTIC"/>
    <property type="match status" value="1"/>
</dbReference>
<keyword evidence="12" id="KW-1185">Reference proteome</keyword>
<keyword evidence="5 9" id="KW-0479">Metal-binding</keyword>
<dbReference type="EC" id="3.1.-.-" evidence="9"/>
<dbReference type="Pfam" id="PF02130">
    <property type="entry name" value="YbeY"/>
    <property type="match status" value="1"/>
</dbReference>
<dbReference type="GO" id="GO:0005737">
    <property type="term" value="C:cytoplasm"/>
    <property type="evidence" value="ECO:0007669"/>
    <property type="project" value="UniProtKB-SubCell"/>
</dbReference>
<comment type="function">
    <text evidence="9">Single strand-specific metallo-endoribonuclease involved in late-stage 70S ribosome quality control and in maturation of the 3' terminus of the 16S rRNA.</text>
</comment>
<dbReference type="HAMAP" id="MF_00009">
    <property type="entry name" value="Endoribonucl_YbeY"/>
    <property type="match status" value="1"/>
</dbReference>
<name>A0A1W7AC34_9STAP</name>
<dbReference type="KEGG" id="mcak:MCCS_15500"/>
<dbReference type="GO" id="GO:0004521">
    <property type="term" value="F:RNA endonuclease activity"/>
    <property type="evidence" value="ECO:0007669"/>
    <property type="project" value="UniProtKB-UniRule"/>
</dbReference>
<dbReference type="PANTHER" id="PTHR46986">
    <property type="entry name" value="ENDORIBONUCLEASE YBEY, CHLOROPLASTIC"/>
    <property type="match status" value="1"/>
</dbReference>
<dbReference type="NCBIfam" id="TIGR00043">
    <property type="entry name" value="rRNA maturation RNase YbeY"/>
    <property type="match status" value="1"/>
</dbReference>
<dbReference type="EMBL" id="CP021059">
    <property type="protein sequence ID" value="ARQ07191.1"/>
    <property type="molecule type" value="Genomic_DNA"/>
</dbReference>
<dbReference type="RefSeq" id="WP_086042769.1">
    <property type="nucleotide sequence ID" value="NZ_CBCRZA010000002.1"/>
</dbReference>
<evidence type="ECO:0000256" key="8">
    <source>
        <dbReference type="ARBA" id="ARBA00022833"/>
    </source>
</evidence>